<proteinExistence type="predicted"/>
<dbReference type="PROSITE" id="PS50041">
    <property type="entry name" value="C_TYPE_LECTIN_2"/>
    <property type="match status" value="1"/>
</dbReference>
<dbReference type="Gene3D" id="3.10.100.10">
    <property type="entry name" value="Mannose-Binding Protein A, subunit A"/>
    <property type="match status" value="1"/>
</dbReference>
<dbReference type="AlphaFoldDB" id="A0A914B7N1"/>
<feature type="domain" description="C-type lectin" evidence="3">
    <location>
        <begin position="40"/>
        <end position="157"/>
    </location>
</feature>
<accession>A0A914B7N1</accession>
<sequence>MSCGKVGILVSMTLLLSGSLSLSPSCNRRHGLCTAPWKKWGGSCYLITQKPLTYDDAREACRRLGANMAAPHSDQENNFLASLAQGSDIWVACTDRRQEGEWECDGSQDGQGIYTNWWVARGQPDNIGGNEHCATIWSPDKKWNDYRCNGEQLAVCKQQPLTHCFITNSDGRLEADSCL</sequence>
<dbReference type="InterPro" id="IPR016186">
    <property type="entry name" value="C-type_lectin-like/link_sf"/>
</dbReference>
<name>A0A914B7N1_PATMI</name>
<dbReference type="InterPro" id="IPR018378">
    <property type="entry name" value="C-type_lectin_CS"/>
</dbReference>
<dbReference type="Proteomes" id="UP000887568">
    <property type="component" value="Unplaced"/>
</dbReference>
<dbReference type="InterPro" id="IPR016187">
    <property type="entry name" value="CTDL_fold"/>
</dbReference>
<dbReference type="InterPro" id="IPR050111">
    <property type="entry name" value="C-type_lectin/snaclec_domain"/>
</dbReference>
<protein>
    <recommendedName>
        <fullName evidence="3">C-type lectin domain-containing protein</fullName>
    </recommendedName>
</protein>
<dbReference type="PANTHER" id="PTHR22803">
    <property type="entry name" value="MANNOSE, PHOSPHOLIPASE, LECTIN RECEPTOR RELATED"/>
    <property type="match status" value="1"/>
</dbReference>
<evidence type="ECO:0000256" key="2">
    <source>
        <dbReference type="SAM" id="SignalP"/>
    </source>
</evidence>
<feature type="chain" id="PRO_5037869492" description="C-type lectin domain-containing protein" evidence="2">
    <location>
        <begin position="22"/>
        <end position="179"/>
    </location>
</feature>
<dbReference type="InterPro" id="IPR001304">
    <property type="entry name" value="C-type_lectin-like"/>
</dbReference>
<dbReference type="PROSITE" id="PS00615">
    <property type="entry name" value="C_TYPE_LECTIN_1"/>
    <property type="match status" value="1"/>
</dbReference>
<dbReference type="GeneID" id="119740681"/>
<dbReference type="SUPFAM" id="SSF56436">
    <property type="entry name" value="C-type lectin-like"/>
    <property type="match status" value="1"/>
</dbReference>
<keyword evidence="5" id="KW-1185">Reference proteome</keyword>
<dbReference type="EnsemblMetazoa" id="XM_038216056.1">
    <property type="protein sequence ID" value="XP_038071984.1"/>
    <property type="gene ID" value="LOC119740681"/>
</dbReference>
<dbReference type="Pfam" id="PF00059">
    <property type="entry name" value="Lectin_C"/>
    <property type="match status" value="1"/>
</dbReference>
<dbReference type="SMART" id="SM00034">
    <property type="entry name" value="CLECT"/>
    <property type="match status" value="1"/>
</dbReference>
<reference evidence="4" key="1">
    <citation type="submission" date="2022-11" db="UniProtKB">
        <authorList>
            <consortium name="EnsemblMetazoa"/>
        </authorList>
    </citation>
    <scope>IDENTIFICATION</scope>
</reference>
<keyword evidence="2" id="KW-0732">Signal</keyword>
<evidence type="ECO:0000256" key="1">
    <source>
        <dbReference type="ARBA" id="ARBA00023157"/>
    </source>
</evidence>
<feature type="signal peptide" evidence="2">
    <location>
        <begin position="1"/>
        <end position="21"/>
    </location>
</feature>
<organism evidence="4 5">
    <name type="scientific">Patiria miniata</name>
    <name type="common">Bat star</name>
    <name type="synonym">Asterina miniata</name>
    <dbReference type="NCBI Taxonomy" id="46514"/>
    <lineage>
        <taxon>Eukaryota</taxon>
        <taxon>Metazoa</taxon>
        <taxon>Echinodermata</taxon>
        <taxon>Eleutherozoa</taxon>
        <taxon>Asterozoa</taxon>
        <taxon>Asteroidea</taxon>
        <taxon>Valvatacea</taxon>
        <taxon>Valvatida</taxon>
        <taxon>Asterinidae</taxon>
        <taxon>Patiria</taxon>
    </lineage>
</organism>
<evidence type="ECO:0000313" key="5">
    <source>
        <dbReference type="Proteomes" id="UP000887568"/>
    </source>
</evidence>
<keyword evidence="1" id="KW-1015">Disulfide bond</keyword>
<dbReference type="RefSeq" id="XP_038071984.1">
    <property type="nucleotide sequence ID" value="XM_038216056.1"/>
</dbReference>
<evidence type="ECO:0000259" key="3">
    <source>
        <dbReference type="PROSITE" id="PS50041"/>
    </source>
</evidence>
<evidence type="ECO:0000313" key="4">
    <source>
        <dbReference type="EnsemblMetazoa" id="XP_038071984.1"/>
    </source>
</evidence>
<dbReference type="OrthoDB" id="6340082at2759"/>